<accession>A0A8G2F1A5</accession>
<dbReference type="GO" id="GO:0030976">
    <property type="term" value="F:thiamine pyrophosphate binding"/>
    <property type="evidence" value="ECO:0007669"/>
    <property type="project" value="InterPro"/>
</dbReference>
<evidence type="ECO:0000259" key="1">
    <source>
        <dbReference type="Pfam" id="PF00205"/>
    </source>
</evidence>
<dbReference type="Gene3D" id="3.40.50.1220">
    <property type="entry name" value="TPP-binding domain"/>
    <property type="match status" value="1"/>
</dbReference>
<dbReference type="InterPro" id="IPR012000">
    <property type="entry name" value="Thiamin_PyroP_enz_cen_dom"/>
</dbReference>
<reference evidence="2 3" key="1">
    <citation type="submission" date="2016-10" db="EMBL/GenBank/DDBJ databases">
        <authorList>
            <person name="Varghese N."/>
            <person name="Submissions S."/>
        </authorList>
    </citation>
    <scope>NUCLEOTIDE SEQUENCE [LARGE SCALE GENOMIC DNA]</scope>
    <source>
        <strain evidence="2 3">DSM 29073</strain>
    </source>
</reference>
<keyword evidence="3" id="KW-1185">Reference proteome</keyword>
<proteinExistence type="predicted"/>
<evidence type="ECO:0000313" key="3">
    <source>
        <dbReference type="Proteomes" id="UP000236725"/>
    </source>
</evidence>
<sequence>MLQGAIQAAISSRGVGVIGLPGDLAAEDAQAPLSSSQPFATRQRVCPSQKEIEELAGLLNKADKVTIYCGIGAQEAHKELVELSQILKAPVLVNIMTDPNALAMPPKIEFNQMFGFAQTMYKLMMEGRSQEVRDTIETNLKHWKEVF</sequence>
<dbReference type="SUPFAM" id="SSF52467">
    <property type="entry name" value="DHS-like NAD/FAD-binding domain"/>
    <property type="match status" value="1"/>
</dbReference>
<dbReference type="EMBL" id="FNVS01000007">
    <property type="protein sequence ID" value="SEF82079.1"/>
    <property type="molecule type" value="Genomic_DNA"/>
</dbReference>
<dbReference type="InterPro" id="IPR047211">
    <property type="entry name" value="POXB-like"/>
</dbReference>
<dbReference type="PANTHER" id="PTHR42981">
    <property type="entry name" value="PYRUVATE DEHYDROGENASE [UBIQUINONE]"/>
    <property type="match status" value="1"/>
</dbReference>
<dbReference type="Proteomes" id="UP000236725">
    <property type="component" value="Unassembled WGS sequence"/>
</dbReference>
<dbReference type="GO" id="GO:0000287">
    <property type="term" value="F:magnesium ion binding"/>
    <property type="evidence" value="ECO:0007669"/>
    <property type="project" value="InterPro"/>
</dbReference>
<dbReference type="Pfam" id="PF00205">
    <property type="entry name" value="TPP_enzyme_M"/>
    <property type="match status" value="1"/>
</dbReference>
<evidence type="ECO:0000313" key="2">
    <source>
        <dbReference type="EMBL" id="SEF82079.1"/>
    </source>
</evidence>
<name>A0A8G2F1A5_9BACT</name>
<organism evidence="2 3">
    <name type="scientific">Parabacteroides chinchillae</name>
    <dbReference type="NCBI Taxonomy" id="871327"/>
    <lineage>
        <taxon>Bacteria</taxon>
        <taxon>Pseudomonadati</taxon>
        <taxon>Bacteroidota</taxon>
        <taxon>Bacteroidia</taxon>
        <taxon>Bacteroidales</taxon>
        <taxon>Tannerellaceae</taxon>
        <taxon>Parabacteroides</taxon>
    </lineage>
</organism>
<protein>
    <submittedName>
        <fullName evidence="2">Thiamine pyrophosphate enzyme, central domain</fullName>
    </submittedName>
</protein>
<feature type="domain" description="Thiamine pyrophosphate enzyme central" evidence="1">
    <location>
        <begin position="52"/>
        <end position="96"/>
    </location>
</feature>
<dbReference type="AlphaFoldDB" id="A0A8G2F1A5"/>
<dbReference type="PANTHER" id="PTHR42981:SF2">
    <property type="entry name" value="PYRUVATE DEHYDROGENASE [UBIQUINONE]"/>
    <property type="match status" value="1"/>
</dbReference>
<gene>
    <name evidence="2" type="ORF">SAMN05444001_107165</name>
</gene>
<dbReference type="InterPro" id="IPR029035">
    <property type="entry name" value="DHS-like_NAD/FAD-binding_dom"/>
</dbReference>
<comment type="caution">
    <text evidence="2">The sequence shown here is derived from an EMBL/GenBank/DDBJ whole genome shotgun (WGS) entry which is preliminary data.</text>
</comment>